<proteinExistence type="predicted"/>
<keyword evidence="4" id="KW-1185">Reference proteome</keyword>
<evidence type="ECO:0000313" key="3">
    <source>
        <dbReference type="EMBL" id="SOV13665.1"/>
    </source>
</evidence>
<name>A0ABY1UMA0_9APIC</name>
<reference evidence="3" key="1">
    <citation type="submission" date="2016-09" db="EMBL/GenBank/DDBJ databases">
        <authorList>
            <consortium name="Pathogen Informatics"/>
            <person name="Sun Q."/>
            <person name="Inoue M."/>
        </authorList>
    </citation>
    <scope>NUCLEOTIDE SEQUENCE</scope>
</reference>
<organism evidence="3 4">
    <name type="scientific">Plasmodium gaboni</name>
    <dbReference type="NCBI Taxonomy" id="647221"/>
    <lineage>
        <taxon>Eukaryota</taxon>
        <taxon>Sar</taxon>
        <taxon>Alveolata</taxon>
        <taxon>Apicomplexa</taxon>
        <taxon>Aconoidasida</taxon>
        <taxon>Haemosporida</taxon>
        <taxon>Plasmodiidae</taxon>
        <taxon>Plasmodium</taxon>
        <taxon>Plasmodium (Laverania)</taxon>
    </lineage>
</organism>
<dbReference type="EMBL" id="LT969431">
    <property type="protein sequence ID" value="SOV13665.1"/>
    <property type="molecule type" value="Genomic_DNA"/>
</dbReference>
<evidence type="ECO:0000256" key="1">
    <source>
        <dbReference type="SAM" id="Coils"/>
    </source>
</evidence>
<protein>
    <submittedName>
        <fullName evidence="3">Uncharacterized protein</fullName>
    </submittedName>
</protein>
<keyword evidence="1" id="KW-0175">Coiled coil</keyword>
<dbReference type="Proteomes" id="UP000831156">
    <property type="component" value="Chromosome 8"/>
</dbReference>
<feature type="region of interest" description="Disordered" evidence="2">
    <location>
        <begin position="199"/>
        <end position="224"/>
    </location>
</feature>
<feature type="compositionally biased region" description="Basic residues" evidence="2">
    <location>
        <begin position="204"/>
        <end position="217"/>
    </location>
</feature>
<gene>
    <name evidence="3" type="ORF">PGABG01_0825900</name>
</gene>
<accession>A0ABY1UMA0</accession>
<evidence type="ECO:0000256" key="2">
    <source>
        <dbReference type="SAM" id="MobiDB-lite"/>
    </source>
</evidence>
<feature type="coiled-coil region" evidence="1">
    <location>
        <begin position="119"/>
        <end position="158"/>
    </location>
</feature>
<evidence type="ECO:0000313" key="4">
    <source>
        <dbReference type="Proteomes" id="UP000831156"/>
    </source>
</evidence>
<sequence>MLNIFSNENLTLHAEKEGEEEKLEKPEDKKDLDKIESKKMNRKFSHGSYLSKYDSKGLYFNKRLETKIKSLRKNFRKRYRIVRSNLMKLMKVLKEFPDIKHIKEHEKTDGKITINVDVVEKLNKIMDKINIEKLKYNNKKEKKKKKRIKNRSRRIRNRNRYKSEEYLYPKKKLSKISFSTSLFPLSKRVSYKSNINTLSMENKKNKRKRKKKKKKKKENNIQNAKLHKRKNIFSNRSKLFNKSKTFGKLHRRRKYKNLYEDRKCFYENIYENLNENLNQHIYENMYENLNENMYENLNENMYENLNENMYENLNENMYENMYENLNTNMFEIINDNSREKKYKNSCDNMLENLYGNVYVNELEKSYEKELDNSYKSLNVNEFHNLNNNSLKYKFQKTFYHNALQNYYPNTSVPFNKNYLKNNNFYYYYLNLKNKKHQNVNHYNDTNNVLVTDFYMYSTLNASFNRLNSLKNKNNFHLFNRNIPNMYLKRSNDIIEFNNNNNNNNNSNNNNNNNKIESTYMEYDFLKNLPYTKNNNSNNNMLLKYYPEQHTYVHNITQSFFSPNKMFTIRKGKKNKTANQNKQKLKKFVKDEKIRSLLRTATNEDELLRAINFAKKAGLEFEAKLGDKKLNKLKCIN</sequence>